<comment type="caution">
    <text evidence="1">The sequence shown here is derived from an EMBL/GenBank/DDBJ whole genome shotgun (WGS) entry which is preliminary data.</text>
</comment>
<proteinExistence type="predicted"/>
<protein>
    <submittedName>
        <fullName evidence="1">Uncharacterized protein</fullName>
    </submittedName>
</protein>
<dbReference type="AlphaFoldDB" id="A0A9D7FWY2"/>
<gene>
    <name evidence="1" type="ORF">I2492_05895</name>
</gene>
<evidence type="ECO:0000313" key="1">
    <source>
        <dbReference type="EMBL" id="MBK5175850.1"/>
    </source>
</evidence>
<sequence length="89" mass="10114">MMSETDYLNVLTRVYYAIKELRSHGVTIRTILFNGGKPTIRITRCAYCDRQIENGTALYQSFGCGPCGHYKQGVFMLDGCKVVWSESLH</sequence>
<dbReference type="RefSeq" id="WP_228399542.1">
    <property type="nucleotide sequence ID" value="NZ_JADRCP010000001.1"/>
</dbReference>
<name>A0A9D7FWY2_9GAMM</name>
<accession>A0A9D7FWY2</accession>
<evidence type="ECO:0000313" key="2">
    <source>
        <dbReference type="Proteomes" id="UP000807542"/>
    </source>
</evidence>
<dbReference type="EMBL" id="JADRCP010000001">
    <property type="protein sequence ID" value="MBK5175850.1"/>
    <property type="molecule type" value="Genomic_DNA"/>
</dbReference>
<organism evidence="1 2">
    <name type="scientific">Limnobaculum xujianqingii</name>
    <dbReference type="NCBI Taxonomy" id="2738837"/>
    <lineage>
        <taxon>Bacteria</taxon>
        <taxon>Pseudomonadati</taxon>
        <taxon>Pseudomonadota</taxon>
        <taxon>Gammaproteobacteria</taxon>
        <taxon>Enterobacterales</taxon>
        <taxon>Budviciaceae</taxon>
        <taxon>Limnobaculum</taxon>
    </lineage>
</organism>
<reference evidence="1" key="1">
    <citation type="submission" date="2020-11" db="EMBL/GenBank/DDBJ databases">
        <title>Insectihabitans protaetiae gen. nov. sp. nov. and Insectihabitans allomyrinae sp. nov., isolated from larvae of Protaetia brevitarsis seulensis and Allomyrina dichotoma, respectively.</title>
        <authorList>
            <person name="Lee S.D."/>
            <person name="Byeon Y.-S."/>
            <person name="Kim S.-M."/>
            <person name="Yang H.L."/>
            <person name="Kim I.S."/>
        </authorList>
    </citation>
    <scope>NUCLEOTIDE SEQUENCE</scope>
    <source>
        <strain evidence="1">CWB-B4</strain>
    </source>
</reference>
<dbReference type="Proteomes" id="UP000807542">
    <property type="component" value="Unassembled WGS sequence"/>
</dbReference>